<dbReference type="PRINTS" id="PR00359">
    <property type="entry name" value="BP450"/>
</dbReference>
<comment type="subcellular location">
    <subcellularLocation>
        <location evidence="1">Cytoplasm</location>
    </subcellularLocation>
</comment>
<comment type="caution">
    <text evidence="10">The sequence shown here is derived from an EMBL/GenBank/DDBJ whole genome shotgun (WGS) entry which is preliminary data.</text>
</comment>
<proteinExistence type="inferred from homology"/>
<keyword evidence="5 9" id="KW-0479">Metal-binding</keyword>
<evidence type="ECO:0000256" key="7">
    <source>
        <dbReference type="ARBA" id="ARBA00023004"/>
    </source>
</evidence>
<evidence type="ECO:0000256" key="8">
    <source>
        <dbReference type="ARBA" id="ARBA00023033"/>
    </source>
</evidence>
<dbReference type="CDD" id="cd20625">
    <property type="entry name" value="CYP164-like"/>
    <property type="match status" value="1"/>
</dbReference>
<dbReference type="GO" id="GO:0020037">
    <property type="term" value="F:heme binding"/>
    <property type="evidence" value="ECO:0007669"/>
    <property type="project" value="InterPro"/>
</dbReference>
<evidence type="ECO:0000313" key="11">
    <source>
        <dbReference type="Proteomes" id="UP000323946"/>
    </source>
</evidence>
<dbReference type="GO" id="GO:0005506">
    <property type="term" value="F:iron ion binding"/>
    <property type="evidence" value="ECO:0007669"/>
    <property type="project" value="InterPro"/>
</dbReference>
<dbReference type="SMR" id="A0A5M7BR82"/>
<keyword evidence="8 9" id="KW-0503">Monooxygenase</keyword>
<evidence type="ECO:0000256" key="9">
    <source>
        <dbReference type="RuleBase" id="RU000461"/>
    </source>
</evidence>
<dbReference type="Pfam" id="PF00067">
    <property type="entry name" value="p450"/>
    <property type="match status" value="1"/>
</dbReference>
<dbReference type="GO" id="GO:0004497">
    <property type="term" value="F:monooxygenase activity"/>
    <property type="evidence" value="ECO:0007669"/>
    <property type="project" value="UniProtKB-KW"/>
</dbReference>
<evidence type="ECO:0000256" key="3">
    <source>
        <dbReference type="ARBA" id="ARBA00022490"/>
    </source>
</evidence>
<gene>
    <name evidence="10" type="ORF">F1721_22615</name>
</gene>
<protein>
    <submittedName>
        <fullName evidence="10">Cytochrome P450</fullName>
    </submittedName>
</protein>
<evidence type="ECO:0000256" key="5">
    <source>
        <dbReference type="ARBA" id="ARBA00022723"/>
    </source>
</evidence>
<keyword evidence="11" id="KW-1185">Reference proteome</keyword>
<dbReference type="GO" id="GO:0005737">
    <property type="term" value="C:cytoplasm"/>
    <property type="evidence" value="ECO:0007669"/>
    <property type="project" value="UniProtKB-SubCell"/>
</dbReference>
<dbReference type="Gene3D" id="1.10.630.10">
    <property type="entry name" value="Cytochrome P450"/>
    <property type="match status" value="1"/>
</dbReference>
<name>A0A5M7BR82_SACHI</name>
<sequence length="419" mass="47137">MPAASTPSLLDLHHPDWTRDPYPLYHRMRQHAPVLWDELMRSWIVLGHQEIARLSKDERLSGARIRDFHAQLPPAARGDLEPLARALSDMMLFNEPPRHTRLRRLIRPGLTPRFIREMRPLIESTVDSLLSGVADRGEMDVIRDFSEPLSRDVIARLAGVPDHAAGLLENWQGLLHEFFSQSSAQVPRVNALRAAFDEVAEQRERGQAEDVFSRIIAEQLAAEEFTEDEVFANFLLLIDAGQATTTHLIGNAVLALLRNPDQLALLREAPELTRDATHELMRYDSSVQFTSRVALADLEIAGQHIRQGQTVILVLGAGNRDPRRYPDPDRLDVRRKATDHLSFGHGIHYCLGASLALAEIEIAVRELLRRTEDLHLAEPEPSWMDSINFRFAKALPVRFRPAGRGPATEAAQSATGGQR</sequence>
<dbReference type="SUPFAM" id="SSF48264">
    <property type="entry name" value="Cytochrome P450"/>
    <property type="match status" value="1"/>
</dbReference>
<dbReference type="Proteomes" id="UP000323946">
    <property type="component" value="Unassembled WGS sequence"/>
</dbReference>
<dbReference type="InterPro" id="IPR002397">
    <property type="entry name" value="Cyt_P450_B"/>
</dbReference>
<dbReference type="RefSeq" id="WP_150068747.1">
    <property type="nucleotide sequence ID" value="NZ_JBEPDJ010000041.1"/>
</dbReference>
<dbReference type="InterPro" id="IPR017972">
    <property type="entry name" value="Cyt_P450_CS"/>
</dbReference>
<dbReference type="PANTHER" id="PTHR46696:SF1">
    <property type="entry name" value="CYTOCHROME P450 YJIB-RELATED"/>
    <property type="match status" value="1"/>
</dbReference>
<keyword evidence="6 9" id="KW-0560">Oxidoreductase</keyword>
<dbReference type="OrthoDB" id="502624at2"/>
<reference evidence="10 11" key="1">
    <citation type="submission" date="2019-09" db="EMBL/GenBank/DDBJ databases">
        <title>Draft genome sequence of the thermophilic Saccharopolyspora hirsuta VKM Ac-666T.</title>
        <authorList>
            <person name="Lobastova T.G."/>
            <person name="Fokina V."/>
            <person name="Bragin E.Y."/>
            <person name="Shtratnikova V.Y."/>
            <person name="Starodumova I.P."/>
            <person name="Tarlachkov S.V."/>
            <person name="Donova M.V."/>
        </authorList>
    </citation>
    <scope>NUCLEOTIDE SEQUENCE [LARGE SCALE GENOMIC DNA]</scope>
    <source>
        <strain evidence="10 11">VKM Ac-666</strain>
    </source>
</reference>
<dbReference type="PANTHER" id="PTHR46696">
    <property type="entry name" value="P450, PUTATIVE (EUROFUNG)-RELATED"/>
    <property type="match status" value="1"/>
</dbReference>
<evidence type="ECO:0000256" key="2">
    <source>
        <dbReference type="ARBA" id="ARBA00010617"/>
    </source>
</evidence>
<dbReference type="GO" id="GO:0016705">
    <property type="term" value="F:oxidoreductase activity, acting on paired donors, with incorporation or reduction of molecular oxygen"/>
    <property type="evidence" value="ECO:0007669"/>
    <property type="project" value="InterPro"/>
</dbReference>
<dbReference type="FunFam" id="1.10.630.10:FF:000018">
    <property type="entry name" value="Cytochrome P450 monooxygenase"/>
    <property type="match status" value="1"/>
</dbReference>
<accession>A0A5M7BR82</accession>
<dbReference type="InterPro" id="IPR001128">
    <property type="entry name" value="Cyt_P450"/>
</dbReference>
<evidence type="ECO:0000313" key="10">
    <source>
        <dbReference type="EMBL" id="KAA5830648.1"/>
    </source>
</evidence>
<dbReference type="AlphaFoldDB" id="A0A5M7BR82"/>
<evidence type="ECO:0000256" key="1">
    <source>
        <dbReference type="ARBA" id="ARBA00004496"/>
    </source>
</evidence>
<keyword evidence="7 9" id="KW-0408">Iron</keyword>
<dbReference type="InterPro" id="IPR036396">
    <property type="entry name" value="Cyt_P450_sf"/>
</dbReference>
<dbReference type="PROSITE" id="PS00086">
    <property type="entry name" value="CYTOCHROME_P450"/>
    <property type="match status" value="1"/>
</dbReference>
<dbReference type="EMBL" id="VWPH01000010">
    <property type="protein sequence ID" value="KAA5830648.1"/>
    <property type="molecule type" value="Genomic_DNA"/>
</dbReference>
<evidence type="ECO:0000256" key="4">
    <source>
        <dbReference type="ARBA" id="ARBA00022617"/>
    </source>
</evidence>
<evidence type="ECO:0000256" key="6">
    <source>
        <dbReference type="ARBA" id="ARBA00023002"/>
    </source>
</evidence>
<keyword evidence="3" id="KW-0963">Cytoplasm</keyword>
<comment type="similarity">
    <text evidence="2 9">Belongs to the cytochrome P450 family.</text>
</comment>
<keyword evidence="4 9" id="KW-0349">Heme</keyword>
<organism evidence="10 11">
    <name type="scientific">Saccharopolyspora hirsuta</name>
    <dbReference type="NCBI Taxonomy" id="1837"/>
    <lineage>
        <taxon>Bacteria</taxon>
        <taxon>Bacillati</taxon>
        <taxon>Actinomycetota</taxon>
        <taxon>Actinomycetes</taxon>
        <taxon>Pseudonocardiales</taxon>
        <taxon>Pseudonocardiaceae</taxon>
        <taxon>Saccharopolyspora</taxon>
    </lineage>
</organism>